<dbReference type="VEuPathDB" id="PlasmoDB:C922_04680"/>
<accession>W7A086</accession>
<evidence type="ECO:0000259" key="2">
    <source>
        <dbReference type="Pfam" id="PF09687"/>
    </source>
</evidence>
<keyword evidence="4" id="KW-1185">Reference proteome</keyword>
<proteinExistence type="predicted"/>
<evidence type="ECO:0000313" key="3">
    <source>
        <dbReference type="EMBL" id="EUD64948.1"/>
    </source>
</evidence>
<evidence type="ECO:0000256" key="1">
    <source>
        <dbReference type="SAM" id="MobiDB-lite"/>
    </source>
</evidence>
<dbReference type="OrthoDB" id="10287701at2759"/>
<organism evidence="3 4">
    <name type="scientific">Plasmodium inui San Antonio 1</name>
    <dbReference type="NCBI Taxonomy" id="1237626"/>
    <lineage>
        <taxon>Eukaryota</taxon>
        <taxon>Sar</taxon>
        <taxon>Alveolata</taxon>
        <taxon>Apicomplexa</taxon>
        <taxon>Aconoidasida</taxon>
        <taxon>Haemosporida</taxon>
        <taxon>Plasmodiidae</taxon>
        <taxon>Plasmodium</taxon>
        <taxon>Plasmodium (Plasmodium)</taxon>
    </lineage>
</organism>
<evidence type="ECO:0000313" key="4">
    <source>
        <dbReference type="Proteomes" id="UP000030640"/>
    </source>
</evidence>
<reference evidence="3 4" key="1">
    <citation type="submission" date="2013-02" db="EMBL/GenBank/DDBJ databases">
        <title>The Genome Sequence of Plasmodium inui San Antonio 1.</title>
        <authorList>
            <consortium name="The Broad Institute Genome Sequencing Platform"/>
            <consortium name="The Broad Institute Genome Sequencing Center for Infectious Disease"/>
            <person name="Neafsey D."/>
            <person name="Cheeseman I."/>
            <person name="Volkman S."/>
            <person name="Adams J."/>
            <person name="Walker B."/>
            <person name="Young S.K."/>
            <person name="Zeng Q."/>
            <person name="Gargeya S."/>
            <person name="Fitzgerald M."/>
            <person name="Haas B."/>
            <person name="Abouelleil A."/>
            <person name="Alvarado L."/>
            <person name="Arachchi H.M."/>
            <person name="Berlin A.M."/>
            <person name="Chapman S.B."/>
            <person name="Dewar J."/>
            <person name="Goldberg J."/>
            <person name="Griggs A."/>
            <person name="Gujja S."/>
            <person name="Hansen M."/>
            <person name="Howarth C."/>
            <person name="Imamovic A."/>
            <person name="Larimer J."/>
            <person name="McCowan C."/>
            <person name="Murphy C."/>
            <person name="Neiman D."/>
            <person name="Pearson M."/>
            <person name="Priest M."/>
            <person name="Roberts A."/>
            <person name="Saif S."/>
            <person name="Shea T."/>
            <person name="Sisk P."/>
            <person name="Sykes S."/>
            <person name="Wortman J."/>
            <person name="Nusbaum C."/>
            <person name="Birren B."/>
        </authorList>
    </citation>
    <scope>NUCLEOTIDE SEQUENCE [LARGE SCALE GENOMIC DNA]</scope>
    <source>
        <strain evidence="3 4">San Antonio 1</strain>
    </source>
</reference>
<dbReference type="RefSeq" id="XP_008818481.1">
    <property type="nucleotide sequence ID" value="XM_008820259.1"/>
</dbReference>
<feature type="domain" description="Plasmodium RESA N-terminal" evidence="2">
    <location>
        <begin position="48"/>
        <end position="127"/>
    </location>
</feature>
<dbReference type="EMBL" id="KI965486">
    <property type="protein sequence ID" value="EUD64948.1"/>
    <property type="molecule type" value="Genomic_DNA"/>
</dbReference>
<dbReference type="GeneID" id="20039954"/>
<dbReference type="Proteomes" id="UP000030640">
    <property type="component" value="Unassembled WGS sequence"/>
</dbReference>
<dbReference type="Pfam" id="PF09687">
    <property type="entry name" value="PRESAN"/>
    <property type="match status" value="1"/>
</dbReference>
<gene>
    <name evidence="3" type="ORF">C922_04680</name>
</gene>
<feature type="region of interest" description="Disordered" evidence="1">
    <location>
        <begin position="1"/>
        <end position="22"/>
    </location>
</feature>
<sequence length="127" mass="14544">MDWMREHGSVSSLRSDAANSVRSRTHVSEVVMESDVLGETSRGEESFIMATQEMSAIFASVHMEERKKSVQIQENLKNYCTELANDCRVRAHYVQKQCSEVQREATASSVRKEKSYLRNLRKLTKKG</sequence>
<feature type="compositionally biased region" description="Polar residues" evidence="1">
    <location>
        <begin position="9"/>
        <end position="22"/>
    </location>
</feature>
<dbReference type="AlphaFoldDB" id="W7A086"/>
<dbReference type="Gene3D" id="6.10.280.180">
    <property type="entry name" value="Plasmodium RESA, N-terminal helical domain"/>
    <property type="match status" value="1"/>
</dbReference>
<dbReference type="InterPro" id="IPR044885">
    <property type="entry name" value="PRESA_N_sf"/>
</dbReference>
<dbReference type="InterPro" id="IPR019111">
    <property type="entry name" value="PRESA_N"/>
</dbReference>
<name>W7A086_9APIC</name>
<protein>
    <recommendedName>
        <fullName evidence="2">Plasmodium RESA N-terminal domain-containing protein</fullName>
    </recommendedName>
</protein>